<keyword evidence="4" id="KW-0963">Cytoplasm</keyword>
<sequence length="240" mass="27682">MLIDDTHEELYLLQAPFPLYKMAKSVGDSFKDRRTIYALTNESTISDDRLEELLTDVVRHTPSPFNSQTSRLIVLLKDEHQKLWNIAYEVASSTVSPEVFDKVYKPRIAMFRGGYGTVLFYEDPAPIRPLEEKWPMLMDKFPQWSEHASAMHQYARESKPNKTLSTLLMNNPLVWTLLEAEGLGCSLQHYNPMFDAHVAEQWKIPADWSLKAQLVFGKPIGGPREKTFEPVNQRLFVHGK</sequence>
<comment type="subcellular location">
    <subcellularLocation>
        <location evidence="2">Cytoplasm</location>
    </subcellularLocation>
    <subcellularLocation>
        <location evidence="1">Nucleus</location>
    </subcellularLocation>
</comment>
<dbReference type="GO" id="GO:0034599">
    <property type="term" value="P:cellular response to oxidative stress"/>
    <property type="evidence" value="ECO:0007669"/>
    <property type="project" value="InterPro"/>
</dbReference>
<keyword evidence="6" id="KW-0539">Nucleus</keyword>
<organism evidence="8 9">
    <name type="scientific">Aspergillus bombycis</name>
    <dbReference type="NCBI Taxonomy" id="109264"/>
    <lineage>
        <taxon>Eukaryota</taxon>
        <taxon>Fungi</taxon>
        <taxon>Dikarya</taxon>
        <taxon>Ascomycota</taxon>
        <taxon>Pezizomycotina</taxon>
        <taxon>Eurotiomycetes</taxon>
        <taxon>Eurotiomycetidae</taxon>
        <taxon>Eurotiales</taxon>
        <taxon>Aspergillaceae</taxon>
        <taxon>Aspergillus</taxon>
    </lineage>
</organism>
<dbReference type="Pfam" id="PF00881">
    <property type="entry name" value="Nitroreductase"/>
    <property type="match status" value="1"/>
</dbReference>
<dbReference type="RefSeq" id="XP_022389879.1">
    <property type="nucleotide sequence ID" value="XM_022532039.1"/>
</dbReference>
<comment type="similarity">
    <text evidence="3">Belongs to the nitroreductase family.</text>
</comment>
<dbReference type="GO" id="GO:0005634">
    <property type="term" value="C:nucleus"/>
    <property type="evidence" value="ECO:0007669"/>
    <property type="project" value="UniProtKB-SubCell"/>
</dbReference>
<accession>A0A1F8A357</accession>
<dbReference type="EMBL" id="LYCR01000034">
    <property type="protein sequence ID" value="OGM46162.1"/>
    <property type="molecule type" value="Genomic_DNA"/>
</dbReference>
<dbReference type="Proteomes" id="UP000179179">
    <property type="component" value="Unassembled WGS sequence"/>
</dbReference>
<evidence type="ECO:0000313" key="8">
    <source>
        <dbReference type="EMBL" id="OGM46162.1"/>
    </source>
</evidence>
<dbReference type="InterPro" id="IPR000415">
    <property type="entry name" value="Nitroreductase-like"/>
</dbReference>
<dbReference type="InterPro" id="IPR029479">
    <property type="entry name" value="Nitroreductase"/>
</dbReference>
<proteinExistence type="inferred from homology"/>
<dbReference type="GO" id="GO:0005737">
    <property type="term" value="C:cytoplasm"/>
    <property type="evidence" value="ECO:0007669"/>
    <property type="project" value="UniProtKB-SubCell"/>
</dbReference>
<dbReference type="CDD" id="cd02140">
    <property type="entry name" value="Frm2-like"/>
    <property type="match status" value="1"/>
</dbReference>
<dbReference type="InterPro" id="IPR033877">
    <property type="entry name" value="Frm2/Hbn1"/>
</dbReference>
<evidence type="ECO:0000256" key="4">
    <source>
        <dbReference type="ARBA" id="ARBA00022490"/>
    </source>
</evidence>
<evidence type="ECO:0000313" key="9">
    <source>
        <dbReference type="Proteomes" id="UP000179179"/>
    </source>
</evidence>
<reference evidence="8 9" key="1">
    <citation type="journal article" date="2016" name="Genome Biol. Evol.">
        <title>Draft genome sequence of an aflatoxigenic Aspergillus species, A. bombycis.</title>
        <authorList>
            <person name="Moore G.G."/>
            <person name="Mack B.M."/>
            <person name="Beltz S.B."/>
            <person name="Gilbert M.K."/>
        </authorList>
    </citation>
    <scope>NUCLEOTIDE SEQUENCE [LARGE SCALE GENOMIC DNA]</scope>
    <source>
        <strain evidence="9">NRRL 26010</strain>
    </source>
</reference>
<comment type="caution">
    <text evidence="8">The sequence shown here is derived from an EMBL/GenBank/DDBJ whole genome shotgun (WGS) entry which is preliminary data.</text>
</comment>
<evidence type="ECO:0000256" key="6">
    <source>
        <dbReference type="ARBA" id="ARBA00023242"/>
    </source>
</evidence>
<name>A0A1F8A357_9EURO</name>
<evidence type="ECO:0000256" key="3">
    <source>
        <dbReference type="ARBA" id="ARBA00007118"/>
    </source>
</evidence>
<dbReference type="OrthoDB" id="2138173at2759"/>
<dbReference type="AlphaFoldDB" id="A0A1F8A357"/>
<dbReference type="SUPFAM" id="SSF55469">
    <property type="entry name" value="FMN-dependent nitroreductase-like"/>
    <property type="match status" value="1"/>
</dbReference>
<evidence type="ECO:0000259" key="7">
    <source>
        <dbReference type="Pfam" id="PF00881"/>
    </source>
</evidence>
<dbReference type="GeneID" id="34448300"/>
<keyword evidence="5" id="KW-0560">Oxidoreductase</keyword>
<protein>
    <submittedName>
        <fullName evidence="8">Fatty acid repression mutant protein</fullName>
    </submittedName>
</protein>
<evidence type="ECO:0000256" key="5">
    <source>
        <dbReference type="ARBA" id="ARBA00023002"/>
    </source>
</evidence>
<dbReference type="PANTHER" id="PTHR43035:SF1">
    <property type="entry name" value="FATTY ACID REPRESSION MUTANT PROTEIN 2-RELATED"/>
    <property type="match status" value="1"/>
</dbReference>
<dbReference type="FunFam" id="3.40.109.10:FF:000001">
    <property type="entry name" value="Nitroreductase family"/>
    <property type="match status" value="1"/>
</dbReference>
<feature type="domain" description="Nitroreductase" evidence="7">
    <location>
        <begin position="31"/>
        <end position="218"/>
    </location>
</feature>
<dbReference type="PANTHER" id="PTHR43035">
    <property type="entry name" value="FATTY ACID REPRESSION MUTANT PROTEIN 2-RELATED"/>
    <property type="match status" value="1"/>
</dbReference>
<keyword evidence="9" id="KW-1185">Reference proteome</keyword>
<dbReference type="GO" id="GO:0016491">
    <property type="term" value="F:oxidoreductase activity"/>
    <property type="evidence" value="ECO:0007669"/>
    <property type="project" value="UniProtKB-KW"/>
</dbReference>
<evidence type="ECO:0000256" key="1">
    <source>
        <dbReference type="ARBA" id="ARBA00004123"/>
    </source>
</evidence>
<dbReference type="Gene3D" id="3.40.109.10">
    <property type="entry name" value="NADH Oxidase"/>
    <property type="match status" value="1"/>
</dbReference>
<gene>
    <name evidence="8" type="ORF">ABOM_004910</name>
</gene>
<dbReference type="STRING" id="109264.A0A1F8A357"/>
<evidence type="ECO:0000256" key="2">
    <source>
        <dbReference type="ARBA" id="ARBA00004496"/>
    </source>
</evidence>